<dbReference type="InterPro" id="IPR050396">
    <property type="entry name" value="Glycosyltr_51/Transpeptidase"/>
</dbReference>
<sequence>MSRAVLIILKSKGHTMQGGSTITQQLVKNVLLTNKQTMNRKFEELFISKEVEKKFSKNKY</sequence>
<accession>A0A1L7JN38</accession>
<dbReference type="PANTHER" id="PTHR32282:SF33">
    <property type="entry name" value="PEPTIDOGLYCAN GLYCOSYLTRANSFERASE"/>
    <property type="match status" value="1"/>
</dbReference>
<dbReference type="SUPFAM" id="SSF53955">
    <property type="entry name" value="Lysozyme-like"/>
    <property type="match status" value="1"/>
</dbReference>
<gene>
    <name evidence="7" type="ORF">NPD8_4151</name>
</gene>
<dbReference type="InterPro" id="IPR036950">
    <property type="entry name" value="PBP_transglycosylase"/>
</dbReference>
<organism evidence="7">
    <name type="scientific">Clostridium botulinum</name>
    <dbReference type="NCBI Taxonomy" id="1491"/>
    <lineage>
        <taxon>Bacteria</taxon>
        <taxon>Bacillati</taxon>
        <taxon>Bacillota</taxon>
        <taxon>Clostridia</taxon>
        <taxon>Eubacteriales</taxon>
        <taxon>Clostridiaceae</taxon>
        <taxon>Clostridium</taxon>
    </lineage>
</organism>
<dbReference type="InterPro" id="IPR023346">
    <property type="entry name" value="Lysozyme-like_dom_sf"/>
</dbReference>
<dbReference type="GO" id="GO:0009252">
    <property type="term" value="P:peptidoglycan biosynthetic process"/>
    <property type="evidence" value="ECO:0007669"/>
    <property type="project" value="UniProtKB-UniPathway"/>
</dbReference>
<evidence type="ECO:0000259" key="6">
    <source>
        <dbReference type="Pfam" id="PF00912"/>
    </source>
</evidence>
<name>A0A1L7JN38_CLOBO</name>
<keyword evidence="4" id="KW-0735">Signal-anchor</keyword>
<geneLocation type="plasmid" evidence="7">
    <name>pNPD8_2</name>
</geneLocation>
<evidence type="ECO:0000256" key="1">
    <source>
        <dbReference type="ARBA" id="ARBA00004401"/>
    </source>
</evidence>
<comment type="subcellular location">
    <subcellularLocation>
        <location evidence="1">Cell membrane</location>
        <topology evidence="1">Single-pass type II membrane protein</topology>
    </subcellularLocation>
</comment>
<evidence type="ECO:0000256" key="4">
    <source>
        <dbReference type="ARBA" id="ARBA00022968"/>
    </source>
</evidence>
<keyword evidence="7" id="KW-0614">Plasmid</keyword>
<reference evidence="7" key="1">
    <citation type="submission" date="2016-05" db="EMBL/GenBank/DDBJ databases">
        <authorList>
            <person name="Lavstsen T."/>
            <person name="Jespersen J.S."/>
        </authorList>
    </citation>
    <scope>NUCLEOTIDE SEQUENCE</scope>
    <source>
        <strain evidence="7">CDC69096</strain>
        <plasmid evidence="7">pNPD8_2</plasmid>
    </source>
</reference>
<proteinExistence type="predicted"/>
<dbReference type="UniPathway" id="UPA00219"/>
<dbReference type="EMBL" id="CP015715">
    <property type="protein sequence ID" value="APU87126.1"/>
    <property type="molecule type" value="Genomic_DNA"/>
</dbReference>
<dbReference type="AlphaFoldDB" id="A0A1L7JN38"/>
<evidence type="ECO:0000256" key="5">
    <source>
        <dbReference type="ARBA" id="ARBA00023251"/>
    </source>
</evidence>
<dbReference type="PANTHER" id="PTHR32282">
    <property type="entry name" value="BINDING PROTEIN TRANSPEPTIDASE, PUTATIVE-RELATED"/>
    <property type="match status" value="1"/>
</dbReference>
<dbReference type="Gene3D" id="1.10.3810.10">
    <property type="entry name" value="Biosynthetic peptidoglycan transglycosylase-like"/>
    <property type="match status" value="1"/>
</dbReference>
<keyword evidence="3" id="KW-0808">Transferase</keyword>
<keyword evidence="4" id="KW-0812">Transmembrane</keyword>
<evidence type="ECO:0000256" key="2">
    <source>
        <dbReference type="ARBA" id="ARBA00018638"/>
    </source>
</evidence>
<dbReference type="Pfam" id="PF00912">
    <property type="entry name" value="Transgly"/>
    <property type="match status" value="1"/>
</dbReference>
<dbReference type="InterPro" id="IPR001264">
    <property type="entry name" value="Glyco_trans_51"/>
</dbReference>
<keyword evidence="5" id="KW-0046">Antibiotic resistance</keyword>
<dbReference type="GO" id="GO:0005886">
    <property type="term" value="C:plasma membrane"/>
    <property type="evidence" value="ECO:0007669"/>
    <property type="project" value="UniProtKB-SubCell"/>
</dbReference>
<feature type="domain" description="Glycosyl transferase family 51" evidence="6">
    <location>
        <begin position="2"/>
        <end position="59"/>
    </location>
</feature>
<protein>
    <recommendedName>
        <fullName evidence="2">Penicillin-binding protein 1A</fullName>
    </recommendedName>
</protein>
<evidence type="ECO:0000256" key="3">
    <source>
        <dbReference type="ARBA" id="ARBA00022679"/>
    </source>
</evidence>
<dbReference type="GO" id="GO:0046677">
    <property type="term" value="P:response to antibiotic"/>
    <property type="evidence" value="ECO:0007669"/>
    <property type="project" value="UniProtKB-KW"/>
</dbReference>
<dbReference type="GO" id="GO:0008955">
    <property type="term" value="F:peptidoglycan glycosyltransferase activity"/>
    <property type="evidence" value="ECO:0007669"/>
    <property type="project" value="TreeGrafter"/>
</dbReference>
<evidence type="ECO:0000313" key="7">
    <source>
        <dbReference type="EMBL" id="APU87126.1"/>
    </source>
</evidence>